<protein>
    <submittedName>
        <fullName evidence="1">Uncharacterized protein</fullName>
    </submittedName>
</protein>
<dbReference type="Proteomes" id="UP000481417">
    <property type="component" value="Unassembled WGS sequence"/>
</dbReference>
<sequence>MELENPLAKLELPTRWEVLIKRAEERNLRASEFVERIDSASSFVDGLLYRVRSNGIGAFEVIFGLS</sequence>
<organism evidence="1 2">
    <name type="scientific">Paracoccus lichenicola</name>
    <dbReference type="NCBI Taxonomy" id="2665644"/>
    <lineage>
        <taxon>Bacteria</taxon>
        <taxon>Pseudomonadati</taxon>
        <taxon>Pseudomonadota</taxon>
        <taxon>Alphaproteobacteria</taxon>
        <taxon>Rhodobacterales</taxon>
        <taxon>Paracoccaceae</taxon>
        <taxon>Paracoccus</taxon>
    </lineage>
</organism>
<dbReference type="EMBL" id="WMBT01000001">
    <property type="protein sequence ID" value="MTD99198.1"/>
    <property type="molecule type" value="Genomic_DNA"/>
</dbReference>
<keyword evidence="2" id="KW-1185">Reference proteome</keyword>
<dbReference type="RefSeq" id="WP_154763266.1">
    <property type="nucleotide sequence ID" value="NZ_WMBT01000001.1"/>
</dbReference>
<gene>
    <name evidence="1" type="ORF">GIY56_02725</name>
</gene>
<comment type="caution">
    <text evidence="1">The sequence shown here is derived from an EMBL/GenBank/DDBJ whole genome shotgun (WGS) entry which is preliminary data.</text>
</comment>
<evidence type="ECO:0000313" key="1">
    <source>
        <dbReference type="EMBL" id="MTD99198.1"/>
    </source>
</evidence>
<reference evidence="1 2" key="1">
    <citation type="submission" date="2019-11" db="EMBL/GenBank/DDBJ databases">
        <authorList>
            <person name="Lang L."/>
        </authorList>
    </citation>
    <scope>NUCLEOTIDE SEQUENCE [LARGE SCALE GENOMIC DNA]</scope>
    <source>
        <strain evidence="1 2">YIM 132242</strain>
    </source>
</reference>
<proteinExistence type="predicted"/>
<evidence type="ECO:0000313" key="2">
    <source>
        <dbReference type="Proteomes" id="UP000481417"/>
    </source>
</evidence>
<name>A0A6L6HL00_9RHOB</name>
<dbReference type="AlphaFoldDB" id="A0A6L6HL00"/>
<accession>A0A6L6HL00</accession>